<gene>
    <name evidence="3" type="ORF">BC793_112232</name>
</gene>
<evidence type="ECO:0000313" key="4">
    <source>
        <dbReference type="Proteomes" id="UP000245697"/>
    </source>
</evidence>
<feature type="domain" description="DUF1023" evidence="2">
    <location>
        <begin position="118"/>
        <end position="295"/>
    </location>
</feature>
<accession>A0A316FBT0</accession>
<dbReference type="Gene3D" id="3.40.50.1820">
    <property type="entry name" value="alpha/beta hydrolase"/>
    <property type="match status" value="1"/>
</dbReference>
<dbReference type="InterPro" id="IPR029058">
    <property type="entry name" value="AB_hydrolase_fold"/>
</dbReference>
<dbReference type="OrthoDB" id="5170249at2"/>
<dbReference type="InterPro" id="IPR010427">
    <property type="entry name" value="DUF1023"/>
</dbReference>
<dbReference type="SUPFAM" id="SSF53474">
    <property type="entry name" value="alpha/beta-Hydrolases"/>
    <property type="match status" value="1"/>
</dbReference>
<name>A0A316FBT0_9ACTN</name>
<feature type="compositionally biased region" description="Basic and acidic residues" evidence="1">
    <location>
        <begin position="346"/>
        <end position="361"/>
    </location>
</feature>
<dbReference type="EMBL" id="QGGR01000012">
    <property type="protein sequence ID" value="PWK44356.1"/>
    <property type="molecule type" value="Genomic_DNA"/>
</dbReference>
<protein>
    <submittedName>
        <fullName evidence="3">Alpha/beta hydrolase family protein</fullName>
    </submittedName>
</protein>
<dbReference type="Proteomes" id="UP000245697">
    <property type="component" value="Unassembled WGS sequence"/>
</dbReference>
<organism evidence="3 4">
    <name type="scientific">Actinoplanes xinjiangensis</name>
    <dbReference type="NCBI Taxonomy" id="512350"/>
    <lineage>
        <taxon>Bacteria</taxon>
        <taxon>Bacillati</taxon>
        <taxon>Actinomycetota</taxon>
        <taxon>Actinomycetes</taxon>
        <taxon>Micromonosporales</taxon>
        <taxon>Micromonosporaceae</taxon>
        <taxon>Actinoplanes</taxon>
    </lineage>
</organism>
<evidence type="ECO:0000259" key="2">
    <source>
        <dbReference type="Pfam" id="PF06259"/>
    </source>
</evidence>
<dbReference type="GO" id="GO:0016787">
    <property type="term" value="F:hydrolase activity"/>
    <property type="evidence" value="ECO:0007669"/>
    <property type="project" value="UniProtKB-KW"/>
</dbReference>
<keyword evidence="3" id="KW-0378">Hydrolase</keyword>
<reference evidence="3 4" key="1">
    <citation type="submission" date="2018-05" db="EMBL/GenBank/DDBJ databases">
        <title>Genomic Encyclopedia of Archaeal and Bacterial Type Strains, Phase II (KMG-II): from individual species to whole genera.</title>
        <authorList>
            <person name="Goeker M."/>
        </authorList>
    </citation>
    <scope>NUCLEOTIDE SEQUENCE [LARGE SCALE GENOMIC DNA]</scope>
    <source>
        <strain evidence="3 4">DSM 45184</strain>
    </source>
</reference>
<dbReference type="AlphaFoldDB" id="A0A316FBT0"/>
<feature type="region of interest" description="Disordered" evidence="1">
    <location>
        <begin position="344"/>
        <end position="443"/>
    </location>
</feature>
<evidence type="ECO:0000313" key="3">
    <source>
        <dbReference type="EMBL" id="PWK44356.1"/>
    </source>
</evidence>
<keyword evidence="4" id="KW-1185">Reference proteome</keyword>
<proteinExistence type="predicted"/>
<evidence type="ECO:0000256" key="1">
    <source>
        <dbReference type="SAM" id="MobiDB-lite"/>
    </source>
</evidence>
<comment type="caution">
    <text evidence="3">The sequence shown here is derived from an EMBL/GenBank/DDBJ whole genome shotgun (WGS) entry which is preliminary data.</text>
</comment>
<dbReference type="Pfam" id="PF06259">
    <property type="entry name" value="Abhydrolase_8"/>
    <property type="match status" value="1"/>
</dbReference>
<sequence length="443" mass="45983">MPRIAVTSRKALVATAFAGLSLVGGSLLGPARPEQPAPPVSLPAWLAEPTAPPDPVTATPERIAVFFARLTPAEATGLAIRHPEIVGNLDGAPVPLRYAANQARRPSEVAVRQTLVYDDRGDGRIAEVLGDLETADRVVILIPGSDNELPEFTTGHGGVQRRAPGRQARQLFDEVRATDDGARVAVIAWLGYDSPEGVDINAVREDRAAAGAESLRRFVDGLVLDRPDRSIVVIGHSYGSTVAGLAAPELSGQVSDLIAVGSPGMGVGSRSDLNTTARVWACAAPGDWIRRVPGMRLLGLGHGGLPSDPEFGAHPLPCDDVDGHDGYFESTASALPAMAAIATGRAPDDRSPEDRTPDDRTANSLVLVGGHSPAVQATKLGGHSAATQAGKTIDRRPASRTAKGINYSPSGRHGRTPTTAPPAGQRGTPTTAPASEGHQPQPG</sequence>